<gene>
    <name evidence="1" type="ORF">NUW58_g2262</name>
</gene>
<reference evidence="1" key="1">
    <citation type="submission" date="2022-10" db="EMBL/GenBank/DDBJ databases">
        <title>Genome Sequence of Xylaria curta.</title>
        <authorList>
            <person name="Buettner E."/>
        </authorList>
    </citation>
    <scope>NUCLEOTIDE SEQUENCE</scope>
    <source>
        <strain evidence="1">Babe10</strain>
    </source>
</reference>
<dbReference type="Proteomes" id="UP001143856">
    <property type="component" value="Unassembled WGS sequence"/>
</dbReference>
<evidence type="ECO:0000313" key="2">
    <source>
        <dbReference type="Proteomes" id="UP001143856"/>
    </source>
</evidence>
<name>A0ACC1PGE2_9PEZI</name>
<protein>
    <submittedName>
        <fullName evidence="1">Uncharacterized protein</fullName>
    </submittedName>
</protein>
<organism evidence="1 2">
    <name type="scientific">Xylaria curta</name>
    <dbReference type="NCBI Taxonomy" id="42375"/>
    <lineage>
        <taxon>Eukaryota</taxon>
        <taxon>Fungi</taxon>
        <taxon>Dikarya</taxon>
        <taxon>Ascomycota</taxon>
        <taxon>Pezizomycotina</taxon>
        <taxon>Sordariomycetes</taxon>
        <taxon>Xylariomycetidae</taxon>
        <taxon>Xylariales</taxon>
        <taxon>Xylariaceae</taxon>
        <taxon>Xylaria</taxon>
    </lineage>
</organism>
<comment type="caution">
    <text evidence="1">The sequence shown here is derived from an EMBL/GenBank/DDBJ whole genome shotgun (WGS) entry which is preliminary data.</text>
</comment>
<evidence type="ECO:0000313" key="1">
    <source>
        <dbReference type="EMBL" id="KAJ2992155.1"/>
    </source>
</evidence>
<sequence length="794" mass="90200">MKYLVDDVLRTTESTTVCYFFFKDDFEDQRSASSALCCILYQLFHHREIVLSNKIAERFETNGEHITSSFVELWDILITASRDENAGEIVCVLDAFDECKDQGQSEFTRYLTKLYSTGNNFNLKFLLTSRPYGNIRRGFQPLDIPELPVIHLSGESETEMIKIVQEIDIYIKVRVHSIGERLRLKPDEEALLLREILRIPNRTYLWASLTLNIVENDVNIVDTGILEVTSRLPRSVDEAYERILSKSTDVEEARKLLQIVIAAARPLTLYEMNLALALQESHRSHEGLNLASEERFSEYVRDICGLFVTVIDSRLYLLHQTAREFLVQTSSVGPRKSYRNRFKWKSLLRIDKSHGLLSRICIWYLLLVELNHASLGTQDPNGNTSGYWQRHYKFLNYSAMNWALHFRKSHVDDSALTESLKEICDVGSMRCKLWFSIYWETTHGEPPPYFTTIMIASYFGLGRLVKLLLRNSREIRSQDEKYMRTALSWASENGFLDVVNLLTKRHKVRFKDIVRLSFSKPQRGVGIEERDRYGRTPLSYAARQGHTAVARLLVKKGARVDSKDHIGGTPISYALCNENQELSRLLLQEGHTVNSVREILEPLLLSAIRRGDRATVKLILDSNKVNTKQGNTEGGRLLSEAVRSGHGPVVKVLLESTKVNANWGNTDGDALLLEAVRSGNAPVVKALLESTKASADRDALLFKVVKRDHYNAVKLLLESGKVNPNSKDDYGMTPLAWAAKEGHGPIVELLLEIGKVNPKGRDNNGLTALSWAFKNGHDSIAKRLKLAIIDYNKG</sequence>
<accession>A0ACC1PGE2</accession>
<dbReference type="EMBL" id="JAPDGR010000286">
    <property type="protein sequence ID" value="KAJ2992155.1"/>
    <property type="molecule type" value="Genomic_DNA"/>
</dbReference>
<proteinExistence type="predicted"/>
<keyword evidence="2" id="KW-1185">Reference proteome</keyword>